<dbReference type="InterPro" id="IPR005297">
    <property type="entry name" value="Lipoprotein_repeat"/>
</dbReference>
<evidence type="ECO:0000313" key="3">
    <source>
        <dbReference type="EMBL" id="CAG7639675.1"/>
    </source>
</evidence>
<dbReference type="PANTHER" id="PTHR39335">
    <property type="entry name" value="BLL4220 PROTEIN"/>
    <property type="match status" value="1"/>
</dbReference>
<keyword evidence="4" id="KW-1185">Reference proteome</keyword>
<dbReference type="RefSeq" id="WP_205047936.1">
    <property type="nucleotide sequence ID" value="NZ_CAJVAX010000017.1"/>
</dbReference>
<reference evidence="3" key="1">
    <citation type="submission" date="2021-06" db="EMBL/GenBank/DDBJ databases">
        <authorList>
            <person name="Arsene-Ploetze F."/>
        </authorList>
    </citation>
    <scope>NUCLEOTIDE SEQUENCE</scope>
    <source>
        <strain evidence="3">SBRY1</strain>
    </source>
</reference>
<feature type="region of interest" description="Disordered" evidence="1">
    <location>
        <begin position="160"/>
        <end position="184"/>
    </location>
</feature>
<dbReference type="EMBL" id="CAJVAX010000017">
    <property type="protein sequence ID" value="CAG7639675.1"/>
    <property type="molecule type" value="Genomic_DNA"/>
</dbReference>
<dbReference type="Proteomes" id="UP001153328">
    <property type="component" value="Unassembled WGS sequence"/>
</dbReference>
<name>A0A9W4H0V6_9ACTN</name>
<dbReference type="AlphaFoldDB" id="A0A9W4H0V6"/>
<dbReference type="PANTHER" id="PTHR39335:SF1">
    <property type="entry name" value="BLL4220 PROTEIN"/>
    <property type="match status" value="1"/>
</dbReference>
<organism evidence="3 4">
    <name type="scientific">Actinacidiphila bryophytorum</name>
    <dbReference type="NCBI Taxonomy" id="1436133"/>
    <lineage>
        <taxon>Bacteria</taxon>
        <taxon>Bacillati</taxon>
        <taxon>Actinomycetota</taxon>
        <taxon>Actinomycetes</taxon>
        <taxon>Kitasatosporales</taxon>
        <taxon>Streptomycetaceae</taxon>
        <taxon>Actinacidiphila</taxon>
    </lineage>
</organism>
<accession>A0A9W4H0V6</accession>
<evidence type="ECO:0000256" key="2">
    <source>
        <dbReference type="SAM" id="SignalP"/>
    </source>
</evidence>
<evidence type="ECO:0000256" key="1">
    <source>
        <dbReference type="SAM" id="MobiDB-lite"/>
    </source>
</evidence>
<feature type="compositionally biased region" description="Low complexity" evidence="1">
    <location>
        <begin position="162"/>
        <end position="175"/>
    </location>
</feature>
<dbReference type="Pfam" id="PF03640">
    <property type="entry name" value="Lipoprotein_15"/>
    <property type="match status" value="1"/>
</dbReference>
<evidence type="ECO:0008006" key="5">
    <source>
        <dbReference type="Google" id="ProtNLM"/>
    </source>
</evidence>
<feature type="signal peptide" evidence="2">
    <location>
        <begin position="1"/>
        <end position="24"/>
    </location>
</feature>
<gene>
    <name evidence="3" type="ORF">SBRY_30352</name>
</gene>
<dbReference type="PROSITE" id="PS51257">
    <property type="entry name" value="PROKAR_LIPOPROTEIN"/>
    <property type="match status" value="1"/>
</dbReference>
<keyword evidence="2" id="KW-0732">Signal</keyword>
<proteinExistence type="predicted"/>
<dbReference type="GO" id="GO:0043448">
    <property type="term" value="P:alkane catabolic process"/>
    <property type="evidence" value="ECO:0007669"/>
    <property type="project" value="TreeGrafter"/>
</dbReference>
<evidence type="ECO:0000313" key="4">
    <source>
        <dbReference type="Proteomes" id="UP001153328"/>
    </source>
</evidence>
<sequence>MATRSMRNVLAAVAFAGAASLALAACGSGGSGGSDAGSGAGAASGGVVTTHDTSALGMVYADSAGNTAYAADQEAGGTISCTAGCLDFWHPVLAGSASAAGLPGGAGFGTVKRPDNGQQQVTLKGRPLYTFTEDKKPGDTAGEGFKDAFAGHNFTWHALRTDGSAPAPSSSSSDSSGGGGYAGY</sequence>
<feature type="chain" id="PRO_5040826424" description="Lipoprotein with Yx(FWY)xxD motif" evidence="2">
    <location>
        <begin position="25"/>
        <end position="184"/>
    </location>
</feature>
<protein>
    <recommendedName>
        <fullName evidence="5">Lipoprotein with Yx(FWY)xxD motif</fullName>
    </recommendedName>
</protein>
<comment type="caution">
    <text evidence="3">The sequence shown here is derived from an EMBL/GenBank/DDBJ whole genome shotgun (WGS) entry which is preliminary data.</text>
</comment>